<dbReference type="Proteomes" id="UP000245469">
    <property type="component" value="Unassembled WGS sequence"/>
</dbReference>
<dbReference type="PROSITE" id="PS00674">
    <property type="entry name" value="AAA"/>
    <property type="match status" value="1"/>
</dbReference>
<dbReference type="CDD" id="cd19481">
    <property type="entry name" value="RecA-like_protease"/>
    <property type="match status" value="1"/>
</dbReference>
<dbReference type="PANTHER" id="PTHR23077:SF171">
    <property type="entry name" value="NUCLEAR VALOSIN-CONTAINING PROTEIN-LIKE"/>
    <property type="match status" value="1"/>
</dbReference>
<dbReference type="InterPro" id="IPR041569">
    <property type="entry name" value="AAA_lid_3"/>
</dbReference>
<dbReference type="GO" id="GO:0005524">
    <property type="term" value="F:ATP binding"/>
    <property type="evidence" value="ECO:0007669"/>
    <property type="project" value="UniProtKB-KW"/>
</dbReference>
<dbReference type="InterPro" id="IPR003960">
    <property type="entry name" value="ATPase_AAA_CS"/>
</dbReference>
<dbReference type="InterPro" id="IPR000182">
    <property type="entry name" value="GNAT_dom"/>
</dbReference>
<organism evidence="5 6">
    <name type="scientific">Quadrisphaera granulorum</name>
    <dbReference type="NCBI Taxonomy" id="317664"/>
    <lineage>
        <taxon>Bacteria</taxon>
        <taxon>Bacillati</taxon>
        <taxon>Actinomycetota</taxon>
        <taxon>Actinomycetes</taxon>
        <taxon>Kineosporiales</taxon>
        <taxon>Kineosporiaceae</taxon>
        <taxon>Quadrisphaera</taxon>
    </lineage>
</organism>
<name>A0A315ZSC2_9ACTN</name>
<sequence>MSRVTMRPFHADDVEGVLALWEASSRSAGQPVYGLAEVLASCEKDHAVVAHDAGRLVGAVVGRAAHAQGWVVFLGTAPGHEALGPRLLAALEREMTGTGLTKLSALLADDQVALEAFARQGFTIQKDLHYLERDLPLQRAEVALLGELGGRMLSRDRWDAIGGMTEEKSLLERRLVVPLAHPDVADRFGVAPPRAVVLFGPPGTGKTTFAKAIASRLEWPFVEVFPSRLAADPAGLAGALRETFTKIAALEHVVVFIDEVEEIAGRRGGEPPSPLQGVTNELLKIIPAFREQPGRLLVCATNFIRAIDGAFLRHGRFDYVLPIGLPDAAARHAIWQAYLPAGAVDVDLAEVVAHSEGFSPADIEFAARRASQAAMEHALARAAESGSSGDVVGDGPTTQDYLRAVASTRATVSAETAAEFAEDITTLARL</sequence>
<evidence type="ECO:0000256" key="3">
    <source>
        <dbReference type="RuleBase" id="RU003651"/>
    </source>
</evidence>
<keyword evidence="6" id="KW-1185">Reference proteome</keyword>
<dbReference type="Gene3D" id="3.40.630.30">
    <property type="match status" value="1"/>
</dbReference>
<proteinExistence type="inferred from homology"/>
<dbReference type="Gene3D" id="3.40.50.300">
    <property type="entry name" value="P-loop containing nucleotide triphosphate hydrolases"/>
    <property type="match status" value="1"/>
</dbReference>
<evidence type="ECO:0000256" key="2">
    <source>
        <dbReference type="ARBA" id="ARBA00022840"/>
    </source>
</evidence>
<evidence type="ECO:0000259" key="4">
    <source>
        <dbReference type="PROSITE" id="PS51186"/>
    </source>
</evidence>
<reference evidence="5 6" key="1">
    <citation type="submission" date="2018-03" db="EMBL/GenBank/DDBJ databases">
        <title>Genomic Encyclopedia of Archaeal and Bacterial Type Strains, Phase II (KMG-II): from individual species to whole genera.</title>
        <authorList>
            <person name="Goeker M."/>
        </authorList>
    </citation>
    <scope>NUCLEOTIDE SEQUENCE [LARGE SCALE GENOMIC DNA]</scope>
    <source>
        <strain evidence="5 6">DSM 44889</strain>
    </source>
</reference>
<keyword evidence="2 3" id="KW-0067">ATP-binding</keyword>
<dbReference type="Pfam" id="PF00004">
    <property type="entry name" value="AAA"/>
    <property type="match status" value="1"/>
</dbReference>
<dbReference type="PANTHER" id="PTHR23077">
    <property type="entry name" value="AAA-FAMILY ATPASE"/>
    <property type="match status" value="1"/>
</dbReference>
<protein>
    <submittedName>
        <fullName evidence="5">ATPase family protein associated with various cellular activities (AAA)</fullName>
    </submittedName>
</protein>
<dbReference type="GO" id="GO:0016887">
    <property type="term" value="F:ATP hydrolysis activity"/>
    <property type="evidence" value="ECO:0007669"/>
    <property type="project" value="InterPro"/>
</dbReference>
<accession>A0A315ZSC2</accession>
<dbReference type="SUPFAM" id="SSF52540">
    <property type="entry name" value="P-loop containing nucleoside triphosphate hydrolases"/>
    <property type="match status" value="1"/>
</dbReference>
<dbReference type="RefSeq" id="WP_109776339.1">
    <property type="nucleotide sequence ID" value="NZ_QGDQ01000036.1"/>
</dbReference>
<dbReference type="GO" id="GO:0016747">
    <property type="term" value="F:acyltransferase activity, transferring groups other than amino-acyl groups"/>
    <property type="evidence" value="ECO:0007669"/>
    <property type="project" value="InterPro"/>
</dbReference>
<dbReference type="SMART" id="SM00382">
    <property type="entry name" value="AAA"/>
    <property type="match status" value="1"/>
</dbReference>
<dbReference type="InterPro" id="IPR003593">
    <property type="entry name" value="AAA+_ATPase"/>
</dbReference>
<evidence type="ECO:0000256" key="1">
    <source>
        <dbReference type="ARBA" id="ARBA00022741"/>
    </source>
</evidence>
<dbReference type="OrthoDB" id="9809379at2"/>
<feature type="domain" description="N-acetyltransferase" evidence="4">
    <location>
        <begin position="4"/>
        <end position="142"/>
    </location>
</feature>
<dbReference type="AlphaFoldDB" id="A0A315ZSC2"/>
<dbReference type="InterPro" id="IPR003959">
    <property type="entry name" value="ATPase_AAA_core"/>
</dbReference>
<dbReference type="InterPro" id="IPR016181">
    <property type="entry name" value="Acyl_CoA_acyltransferase"/>
</dbReference>
<comment type="caution">
    <text evidence="5">The sequence shown here is derived from an EMBL/GenBank/DDBJ whole genome shotgun (WGS) entry which is preliminary data.</text>
</comment>
<evidence type="ECO:0000313" key="5">
    <source>
        <dbReference type="EMBL" id="PWJ47604.1"/>
    </source>
</evidence>
<comment type="similarity">
    <text evidence="3">Belongs to the AAA ATPase family.</text>
</comment>
<dbReference type="PROSITE" id="PS51186">
    <property type="entry name" value="GNAT"/>
    <property type="match status" value="1"/>
</dbReference>
<dbReference type="InterPro" id="IPR050168">
    <property type="entry name" value="AAA_ATPase_domain"/>
</dbReference>
<dbReference type="SUPFAM" id="SSF55729">
    <property type="entry name" value="Acyl-CoA N-acyltransferases (Nat)"/>
    <property type="match status" value="1"/>
</dbReference>
<dbReference type="InterPro" id="IPR027417">
    <property type="entry name" value="P-loop_NTPase"/>
</dbReference>
<dbReference type="EMBL" id="QGDQ01000036">
    <property type="protein sequence ID" value="PWJ47604.1"/>
    <property type="molecule type" value="Genomic_DNA"/>
</dbReference>
<keyword evidence="1 3" id="KW-0547">Nucleotide-binding</keyword>
<dbReference type="Pfam" id="PF17862">
    <property type="entry name" value="AAA_lid_3"/>
    <property type="match status" value="1"/>
</dbReference>
<dbReference type="Gene3D" id="1.10.8.60">
    <property type="match status" value="1"/>
</dbReference>
<evidence type="ECO:0000313" key="6">
    <source>
        <dbReference type="Proteomes" id="UP000245469"/>
    </source>
</evidence>
<gene>
    <name evidence="5" type="ORF">BXY45_13635</name>
</gene>